<dbReference type="InterPro" id="IPR003960">
    <property type="entry name" value="ATPase_AAA_CS"/>
</dbReference>
<dbReference type="InterPro" id="IPR003959">
    <property type="entry name" value="ATPase_AAA_core"/>
</dbReference>
<keyword evidence="10" id="KW-0482">Metalloprotease</keyword>
<evidence type="ECO:0008006" key="17">
    <source>
        <dbReference type="Google" id="ProtNLM"/>
    </source>
</evidence>
<evidence type="ECO:0000256" key="2">
    <source>
        <dbReference type="ARBA" id="ARBA00010044"/>
    </source>
</evidence>
<dbReference type="GO" id="GO:0005524">
    <property type="term" value="F:ATP binding"/>
    <property type="evidence" value="ECO:0007669"/>
    <property type="project" value="UniProtKB-KW"/>
</dbReference>
<comment type="similarity">
    <text evidence="2">In the C-terminal section; belongs to the peptidase M41 family.</text>
</comment>
<dbReference type="GO" id="GO:0016887">
    <property type="term" value="F:ATP hydrolysis activity"/>
    <property type="evidence" value="ECO:0007669"/>
    <property type="project" value="InterPro"/>
</dbReference>
<dbReference type="GO" id="GO:0034982">
    <property type="term" value="P:mitochondrial protein processing"/>
    <property type="evidence" value="ECO:0007669"/>
    <property type="project" value="TreeGrafter"/>
</dbReference>
<dbReference type="STRING" id="667725.A0A0L0FD79"/>
<dbReference type="eggNOG" id="KOG0731">
    <property type="taxonomic scope" value="Eukaryota"/>
</dbReference>
<evidence type="ECO:0000313" key="16">
    <source>
        <dbReference type="Proteomes" id="UP000054560"/>
    </source>
</evidence>
<evidence type="ECO:0000259" key="14">
    <source>
        <dbReference type="Pfam" id="PF17862"/>
    </source>
</evidence>
<dbReference type="PROSITE" id="PS00674">
    <property type="entry name" value="AAA"/>
    <property type="match status" value="1"/>
</dbReference>
<dbReference type="RefSeq" id="XP_014148609.1">
    <property type="nucleotide sequence ID" value="XM_014293134.1"/>
</dbReference>
<evidence type="ECO:0000256" key="9">
    <source>
        <dbReference type="ARBA" id="ARBA00022840"/>
    </source>
</evidence>
<dbReference type="AlphaFoldDB" id="A0A0L0FD79"/>
<dbReference type="SUPFAM" id="SSF52540">
    <property type="entry name" value="P-loop containing nucleoside triphosphate hydrolases"/>
    <property type="match status" value="1"/>
</dbReference>
<evidence type="ECO:0000259" key="13">
    <source>
        <dbReference type="Pfam" id="PF01434"/>
    </source>
</evidence>
<dbReference type="OrthoDB" id="1413014at2759"/>
<dbReference type="GO" id="GO:0046872">
    <property type="term" value="F:metal ion binding"/>
    <property type="evidence" value="ECO:0007669"/>
    <property type="project" value="UniProtKB-KW"/>
</dbReference>
<dbReference type="GO" id="GO:0005745">
    <property type="term" value="C:m-AAA complex"/>
    <property type="evidence" value="ECO:0007669"/>
    <property type="project" value="TreeGrafter"/>
</dbReference>
<dbReference type="Pfam" id="PF00004">
    <property type="entry name" value="AAA"/>
    <property type="match status" value="1"/>
</dbReference>
<organism evidence="15 16">
    <name type="scientific">Sphaeroforma arctica JP610</name>
    <dbReference type="NCBI Taxonomy" id="667725"/>
    <lineage>
        <taxon>Eukaryota</taxon>
        <taxon>Ichthyosporea</taxon>
        <taxon>Ichthyophonida</taxon>
        <taxon>Sphaeroforma</taxon>
    </lineage>
</organism>
<comment type="similarity">
    <text evidence="11">Belongs to the AAA ATPase family.</text>
</comment>
<evidence type="ECO:0000256" key="3">
    <source>
        <dbReference type="ARBA" id="ARBA00010550"/>
    </source>
</evidence>
<dbReference type="PANTHER" id="PTHR43655">
    <property type="entry name" value="ATP-DEPENDENT PROTEASE"/>
    <property type="match status" value="1"/>
</dbReference>
<feature type="domain" description="Peptidase M41" evidence="13">
    <location>
        <begin position="185"/>
        <end position="249"/>
    </location>
</feature>
<name>A0A0L0FD79_9EUKA</name>
<comment type="cofactor">
    <cofactor evidence="1">
        <name>Zn(2+)</name>
        <dbReference type="ChEBI" id="CHEBI:29105"/>
    </cofactor>
</comment>
<dbReference type="InterPro" id="IPR037219">
    <property type="entry name" value="Peptidase_M41-like"/>
</dbReference>
<dbReference type="EMBL" id="KQ244153">
    <property type="protein sequence ID" value="KNC74707.1"/>
    <property type="molecule type" value="Genomic_DNA"/>
</dbReference>
<keyword evidence="8" id="KW-0862">Zinc</keyword>
<dbReference type="InterPro" id="IPR050928">
    <property type="entry name" value="ATP-dep_Zn_Metalloprotease"/>
</dbReference>
<dbReference type="Pfam" id="PF17862">
    <property type="entry name" value="AAA_lid_3"/>
    <property type="match status" value="1"/>
</dbReference>
<sequence>FLEMFVGVGPARVRDLFAEAKKHTPCIIFIDEIDAIGRERGKAGQFGGHDERESTLNQLLVEMDGFTPTTNIVVFAATNRVDVLDKALQRPGRFDRQIQVDAPDIKGRNSLYKLYLKKIKTGEWDPEKLSRTLAALTPGFTGADIANVCNEGALIAARDAQDSVTAKHFEMAIERVIAGMEKKSRVLSVQEKTTVAYHEAGHAITGWFLEHADPLLKVSIIPRGSAALGYAQYQPQEHFLYTEEQLLDSKCRGVL</sequence>
<evidence type="ECO:0000256" key="6">
    <source>
        <dbReference type="ARBA" id="ARBA00022741"/>
    </source>
</evidence>
<dbReference type="InterPro" id="IPR041569">
    <property type="entry name" value="AAA_lid_3"/>
</dbReference>
<reference evidence="15 16" key="1">
    <citation type="submission" date="2011-02" db="EMBL/GenBank/DDBJ databases">
        <title>The Genome Sequence of Sphaeroforma arctica JP610.</title>
        <authorList>
            <consortium name="The Broad Institute Genome Sequencing Platform"/>
            <person name="Russ C."/>
            <person name="Cuomo C."/>
            <person name="Young S.K."/>
            <person name="Zeng Q."/>
            <person name="Gargeya S."/>
            <person name="Alvarado L."/>
            <person name="Berlin A."/>
            <person name="Chapman S.B."/>
            <person name="Chen Z."/>
            <person name="Freedman E."/>
            <person name="Gellesch M."/>
            <person name="Goldberg J."/>
            <person name="Griggs A."/>
            <person name="Gujja S."/>
            <person name="Heilman E."/>
            <person name="Heiman D."/>
            <person name="Howarth C."/>
            <person name="Mehta T."/>
            <person name="Neiman D."/>
            <person name="Pearson M."/>
            <person name="Roberts A."/>
            <person name="Saif S."/>
            <person name="Shea T."/>
            <person name="Shenoy N."/>
            <person name="Sisk P."/>
            <person name="Stolte C."/>
            <person name="Sykes S."/>
            <person name="White J."/>
            <person name="Yandava C."/>
            <person name="Burger G."/>
            <person name="Gray M.W."/>
            <person name="Holland P.W.H."/>
            <person name="King N."/>
            <person name="Lang F.B.F."/>
            <person name="Roger A.J."/>
            <person name="Ruiz-Trillo I."/>
            <person name="Haas B."/>
            <person name="Nusbaum C."/>
            <person name="Birren B."/>
        </authorList>
    </citation>
    <scope>NUCLEOTIDE SEQUENCE [LARGE SCALE GENOMIC DNA]</scope>
    <source>
        <strain evidence="15 16">JP610</strain>
    </source>
</reference>
<dbReference type="InterPro" id="IPR027417">
    <property type="entry name" value="P-loop_NTPase"/>
</dbReference>
<keyword evidence="4" id="KW-0645">Protease</keyword>
<evidence type="ECO:0000256" key="11">
    <source>
        <dbReference type="RuleBase" id="RU003651"/>
    </source>
</evidence>
<dbReference type="Gene3D" id="1.20.58.760">
    <property type="entry name" value="Peptidase M41"/>
    <property type="match status" value="1"/>
</dbReference>
<dbReference type="InterPro" id="IPR000642">
    <property type="entry name" value="Peptidase_M41"/>
</dbReference>
<evidence type="ECO:0000256" key="10">
    <source>
        <dbReference type="ARBA" id="ARBA00023049"/>
    </source>
</evidence>
<dbReference type="GO" id="GO:0004176">
    <property type="term" value="F:ATP-dependent peptidase activity"/>
    <property type="evidence" value="ECO:0007669"/>
    <property type="project" value="InterPro"/>
</dbReference>
<evidence type="ECO:0000259" key="12">
    <source>
        <dbReference type="Pfam" id="PF00004"/>
    </source>
</evidence>
<dbReference type="SUPFAM" id="SSF140990">
    <property type="entry name" value="FtsH protease domain-like"/>
    <property type="match status" value="1"/>
</dbReference>
<evidence type="ECO:0000313" key="15">
    <source>
        <dbReference type="EMBL" id="KNC74707.1"/>
    </source>
</evidence>
<evidence type="ECO:0000256" key="5">
    <source>
        <dbReference type="ARBA" id="ARBA00022723"/>
    </source>
</evidence>
<keyword evidence="6 11" id="KW-0547">Nucleotide-binding</keyword>
<dbReference type="Gene3D" id="3.40.50.300">
    <property type="entry name" value="P-loop containing nucleotide triphosphate hydrolases"/>
    <property type="match status" value="1"/>
</dbReference>
<keyword evidence="16" id="KW-1185">Reference proteome</keyword>
<dbReference type="Pfam" id="PF01434">
    <property type="entry name" value="Peptidase_M41"/>
    <property type="match status" value="1"/>
</dbReference>
<evidence type="ECO:0000256" key="7">
    <source>
        <dbReference type="ARBA" id="ARBA00022801"/>
    </source>
</evidence>
<feature type="domain" description="ATPase AAA-type core" evidence="12">
    <location>
        <begin position="3"/>
        <end position="101"/>
    </location>
</feature>
<accession>A0A0L0FD79</accession>
<evidence type="ECO:0000256" key="8">
    <source>
        <dbReference type="ARBA" id="ARBA00022833"/>
    </source>
</evidence>
<evidence type="ECO:0000256" key="1">
    <source>
        <dbReference type="ARBA" id="ARBA00001947"/>
    </source>
</evidence>
<dbReference type="PANTHER" id="PTHR43655:SF2">
    <property type="entry name" value="AFG3 LIKE MATRIX AAA PEPTIDASE SUBUNIT 2, ISOFORM A"/>
    <property type="match status" value="1"/>
</dbReference>
<dbReference type="Gene3D" id="1.10.8.60">
    <property type="match status" value="1"/>
</dbReference>
<dbReference type="GeneID" id="25913256"/>
<comment type="similarity">
    <text evidence="3">In the N-terminal section; belongs to the AAA ATPase family.</text>
</comment>
<gene>
    <name evidence="15" type="ORF">SARC_12752</name>
</gene>
<dbReference type="Proteomes" id="UP000054560">
    <property type="component" value="Unassembled WGS sequence"/>
</dbReference>
<keyword evidence="5" id="KW-0479">Metal-binding</keyword>
<dbReference type="FunFam" id="1.10.8.60:FF:000019">
    <property type="entry name" value="AFG3-like AAA ATPase 2"/>
    <property type="match status" value="1"/>
</dbReference>
<keyword evidence="7" id="KW-0378">Hydrolase</keyword>
<protein>
    <recommendedName>
        <fullName evidence="17">AAA+ ATPase domain-containing protein</fullName>
    </recommendedName>
</protein>
<keyword evidence="9 11" id="KW-0067">ATP-binding</keyword>
<dbReference type="GO" id="GO:0004222">
    <property type="term" value="F:metalloendopeptidase activity"/>
    <property type="evidence" value="ECO:0007669"/>
    <property type="project" value="InterPro"/>
</dbReference>
<feature type="domain" description="AAA ATPase AAA+ lid" evidence="14">
    <location>
        <begin position="132"/>
        <end position="170"/>
    </location>
</feature>
<feature type="non-terminal residue" evidence="15">
    <location>
        <position position="1"/>
    </location>
</feature>
<proteinExistence type="inferred from homology"/>
<evidence type="ECO:0000256" key="4">
    <source>
        <dbReference type="ARBA" id="ARBA00022670"/>
    </source>
</evidence>